<keyword evidence="2" id="KW-1185">Reference proteome</keyword>
<evidence type="ECO:0000313" key="2">
    <source>
        <dbReference type="Proteomes" id="UP001499967"/>
    </source>
</evidence>
<protein>
    <submittedName>
        <fullName evidence="1">Uncharacterized protein</fullName>
    </submittedName>
</protein>
<sequence length="238" mass="24650">MGTEALCALEALHGQAALLAALGADSSPALAFDAADEAHRLVGVHLLDSDLGDIAPALADPSVVVAREAYELLAEDHLHGDDEPLLDLVERRGPGHLWALAVLHRHGHPIRDTWESLGPPLVELPGVPADVRQTDPRWLLEAACLPPASGPSGPELVDRAVTVLAAAGLEPGTPQDAAIDGGNVGVATYFRIPTRAGAPIVCTLGPYVSGRGGWVTTCAARWRPPVSGSSTASSPTPW</sequence>
<organism evidence="1 2">
    <name type="scientific">Pseudonocardia zijingensis</name>
    <dbReference type="NCBI Taxonomy" id="153376"/>
    <lineage>
        <taxon>Bacteria</taxon>
        <taxon>Bacillati</taxon>
        <taxon>Actinomycetota</taxon>
        <taxon>Actinomycetes</taxon>
        <taxon>Pseudonocardiales</taxon>
        <taxon>Pseudonocardiaceae</taxon>
        <taxon>Pseudonocardia</taxon>
    </lineage>
</organism>
<proteinExistence type="predicted"/>
<dbReference type="Proteomes" id="UP001499967">
    <property type="component" value="Unassembled WGS sequence"/>
</dbReference>
<accession>A0ABN1QBZ4</accession>
<dbReference type="RefSeq" id="WP_343942490.1">
    <property type="nucleotide sequence ID" value="NZ_BAAAHP010000098.1"/>
</dbReference>
<reference evidence="1 2" key="1">
    <citation type="journal article" date="2019" name="Int. J. Syst. Evol. Microbiol.">
        <title>The Global Catalogue of Microorganisms (GCM) 10K type strain sequencing project: providing services to taxonomists for standard genome sequencing and annotation.</title>
        <authorList>
            <consortium name="The Broad Institute Genomics Platform"/>
            <consortium name="The Broad Institute Genome Sequencing Center for Infectious Disease"/>
            <person name="Wu L."/>
            <person name="Ma J."/>
        </authorList>
    </citation>
    <scope>NUCLEOTIDE SEQUENCE [LARGE SCALE GENOMIC DNA]</scope>
    <source>
        <strain evidence="1 2">JCM 11117</strain>
    </source>
</reference>
<name>A0ABN1QBZ4_9PSEU</name>
<dbReference type="EMBL" id="BAAAHP010000098">
    <property type="protein sequence ID" value="GAA0940189.1"/>
    <property type="molecule type" value="Genomic_DNA"/>
</dbReference>
<comment type="caution">
    <text evidence="1">The sequence shown here is derived from an EMBL/GenBank/DDBJ whole genome shotgun (WGS) entry which is preliminary data.</text>
</comment>
<gene>
    <name evidence="1" type="ORF">GCM10009559_34990</name>
</gene>
<evidence type="ECO:0000313" key="1">
    <source>
        <dbReference type="EMBL" id="GAA0940189.1"/>
    </source>
</evidence>